<sequence length="170" mass="19705">MAINSRMSKLSEKEDECAFTWKLFTGWDFMIGNPETAHNRVASIILGFKESLLEEAERQKKLGHWKITTIRIFINLFVILLLALSAYAVVVVVARSTQESANSSWWRQNEITVVMSLISYIFPIFFEGLGYLENYHPRKQLRLQLGRIMVLNLLNLYSLIIALFDKISQM</sequence>
<dbReference type="GO" id="GO:0008381">
    <property type="term" value="F:mechanosensitive monoatomic ion channel activity"/>
    <property type="evidence" value="ECO:0007669"/>
    <property type="project" value="TreeGrafter"/>
</dbReference>
<gene>
    <name evidence="2" type="ORF">G9C98_002930</name>
</gene>
<protein>
    <submittedName>
        <fullName evidence="2">Uncharacterized protein</fullName>
    </submittedName>
</protein>
<dbReference type="Proteomes" id="UP000729913">
    <property type="component" value="Unassembled WGS sequence"/>
</dbReference>
<name>A0A8J5R4L3_9HYME</name>
<keyword evidence="3" id="KW-1185">Reference proteome</keyword>
<feature type="transmembrane region" description="Helical" evidence="1">
    <location>
        <begin position="113"/>
        <end position="132"/>
    </location>
</feature>
<keyword evidence="1" id="KW-0472">Membrane</keyword>
<dbReference type="PANTHER" id="PTHR23302:SF40">
    <property type="entry name" value="TRANSMEMBRANE CHANNEL-LIKE PROTEIN"/>
    <property type="match status" value="1"/>
</dbReference>
<dbReference type="InterPro" id="IPR038900">
    <property type="entry name" value="TMC"/>
</dbReference>
<feature type="non-terminal residue" evidence="2">
    <location>
        <position position="1"/>
    </location>
</feature>
<dbReference type="AlphaFoldDB" id="A0A8J5R4L3"/>
<accession>A0A8J5R4L3</accession>
<keyword evidence="1" id="KW-0812">Transmembrane</keyword>
<evidence type="ECO:0000313" key="2">
    <source>
        <dbReference type="EMBL" id="KAG8041637.1"/>
    </source>
</evidence>
<evidence type="ECO:0000313" key="3">
    <source>
        <dbReference type="Proteomes" id="UP000729913"/>
    </source>
</evidence>
<dbReference type="GO" id="GO:0005886">
    <property type="term" value="C:plasma membrane"/>
    <property type="evidence" value="ECO:0007669"/>
    <property type="project" value="InterPro"/>
</dbReference>
<dbReference type="EMBL" id="JAAOIC020000016">
    <property type="protein sequence ID" value="KAG8041637.1"/>
    <property type="molecule type" value="Genomic_DNA"/>
</dbReference>
<dbReference type="OrthoDB" id="5831905at2759"/>
<reference evidence="2" key="2">
    <citation type="submission" date="2021-04" db="EMBL/GenBank/DDBJ databases">
        <title>Genome-wide patterns of bracovirus chromosomal integration into multiple host tissues during parasitism.</title>
        <authorList>
            <person name="Chebbi M.A.C."/>
        </authorList>
    </citation>
    <scope>NUCLEOTIDE SEQUENCE</scope>
    <source>
        <tissue evidence="2">Whole body</tissue>
    </source>
</reference>
<feature type="transmembrane region" description="Helical" evidence="1">
    <location>
        <begin position="144"/>
        <end position="164"/>
    </location>
</feature>
<evidence type="ECO:0000256" key="1">
    <source>
        <dbReference type="SAM" id="Phobius"/>
    </source>
</evidence>
<feature type="transmembrane region" description="Helical" evidence="1">
    <location>
        <begin position="72"/>
        <end position="93"/>
    </location>
</feature>
<organism evidence="2 3">
    <name type="scientific">Cotesia typhae</name>
    <dbReference type="NCBI Taxonomy" id="2053667"/>
    <lineage>
        <taxon>Eukaryota</taxon>
        <taxon>Metazoa</taxon>
        <taxon>Ecdysozoa</taxon>
        <taxon>Arthropoda</taxon>
        <taxon>Hexapoda</taxon>
        <taxon>Insecta</taxon>
        <taxon>Pterygota</taxon>
        <taxon>Neoptera</taxon>
        <taxon>Endopterygota</taxon>
        <taxon>Hymenoptera</taxon>
        <taxon>Apocrita</taxon>
        <taxon>Ichneumonoidea</taxon>
        <taxon>Braconidae</taxon>
        <taxon>Microgastrinae</taxon>
        <taxon>Cotesia</taxon>
    </lineage>
</organism>
<proteinExistence type="predicted"/>
<dbReference type="PANTHER" id="PTHR23302">
    <property type="entry name" value="TRANSMEMBRANE CHANNEL-RELATED"/>
    <property type="match status" value="1"/>
</dbReference>
<reference evidence="2" key="1">
    <citation type="submission" date="2020-03" db="EMBL/GenBank/DDBJ databases">
        <authorList>
            <person name="Chebbi M.A."/>
            <person name="Drezen J.M."/>
        </authorList>
    </citation>
    <scope>NUCLEOTIDE SEQUENCE</scope>
    <source>
        <tissue evidence="2">Whole body</tissue>
    </source>
</reference>
<keyword evidence="1" id="KW-1133">Transmembrane helix</keyword>
<comment type="caution">
    <text evidence="2">The sequence shown here is derived from an EMBL/GenBank/DDBJ whole genome shotgun (WGS) entry which is preliminary data.</text>
</comment>